<proteinExistence type="predicted"/>
<feature type="domain" description="DAGKc" evidence="2">
    <location>
        <begin position="6"/>
        <end position="120"/>
    </location>
</feature>
<keyword evidence="3" id="KW-0418">Kinase</keyword>
<reference evidence="3" key="1">
    <citation type="submission" date="2022-01" db="EMBL/GenBank/DDBJ databases">
        <title>Microbacterium eymi and Microbacterium rhizovicinus sp. nov., isolated from the rhizospheric soil of Elymus tsukushiensis, a plant native to the Dokdo Islands, Republic of Korea.</title>
        <authorList>
            <person name="Hwang Y.J."/>
        </authorList>
    </citation>
    <scope>NUCLEOTIDE SEQUENCE</scope>
    <source>
        <strain evidence="3">KUDC0405</strain>
    </source>
</reference>
<dbReference type="InterPro" id="IPR001206">
    <property type="entry name" value="Diacylglycerol_kinase_cat_dom"/>
</dbReference>
<evidence type="ECO:0000313" key="3">
    <source>
        <dbReference type="EMBL" id="UUT34637.1"/>
    </source>
</evidence>
<keyword evidence="3" id="KW-0808">Transferase</keyword>
<evidence type="ECO:0000256" key="1">
    <source>
        <dbReference type="SAM" id="MobiDB-lite"/>
    </source>
</evidence>
<organism evidence="3 4">
    <name type="scientific">Microbacterium elymi</name>
    <dbReference type="NCBI Taxonomy" id="2909587"/>
    <lineage>
        <taxon>Bacteria</taxon>
        <taxon>Bacillati</taxon>
        <taxon>Actinomycetota</taxon>
        <taxon>Actinomycetes</taxon>
        <taxon>Micrococcales</taxon>
        <taxon>Microbacteriaceae</taxon>
        <taxon>Microbacterium</taxon>
    </lineage>
</organism>
<evidence type="ECO:0000313" key="4">
    <source>
        <dbReference type="Proteomes" id="UP001054811"/>
    </source>
</evidence>
<evidence type="ECO:0000259" key="2">
    <source>
        <dbReference type="PROSITE" id="PS50146"/>
    </source>
</evidence>
<sequence length="134" mass="14011">MSEQRAQDRRAALIFNPIKVDEKKLRARVQKASKKAGWGHPLFYHTTPGDLGQEATAQALRDGADAVLVAGGDGTVRAVAEAMASTGVPLTIVPSGTGNLLARNLELAAGGSGCRDPRDVRRRGAPHRCGDGAS</sequence>
<name>A0ABY5NHK0_9MICO</name>
<dbReference type="EMBL" id="CP091139">
    <property type="protein sequence ID" value="UUT34637.1"/>
    <property type="molecule type" value="Genomic_DNA"/>
</dbReference>
<protein>
    <submittedName>
        <fullName evidence="3">Acylglycerol kinase family protein</fullName>
    </submittedName>
</protein>
<keyword evidence="4" id="KW-1185">Reference proteome</keyword>
<accession>A0ABY5NHK0</accession>
<dbReference type="Gene3D" id="3.40.50.10330">
    <property type="entry name" value="Probable inorganic polyphosphate/atp-NAD kinase, domain 1"/>
    <property type="match status" value="1"/>
</dbReference>
<dbReference type="RefSeq" id="WP_259611163.1">
    <property type="nucleotide sequence ID" value="NZ_CP091139.2"/>
</dbReference>
<dbReference type="GO" id="GO:0016301">
    <property type="term" value="F:kinase activity"/>
    <property type="evidence" value="ECO:0007669"/>
    <property type="project" value="UniProtKB-KW"/>
</dbReference>
<dbReference type="InterPro" id="IPR016064">
    <property type="entry name" value="NAD/diacylglycerol_kinase_sf"/>
</dbReference>
<dbReference type="PROSITE" id="PS50146">
    <property type="entry name" value="DAGK"/>
    <property type="match status" value="1"/>
</dbReference>
<gene>
    <name evidence="3" type="ORF">L2X98_29530</name>
</gene>
<dbReference type="SMART" id="SM00046">
    <property type="entry name" value="DAGKc"/>
    <property type="match status" value="1"/>
</dbReference>
<feature type="region of interest" description="Disordered" evidence="1">
    <location>
        <begin position="110"/>
        <end position="134"/>
    </location>
</feature>
<dbReference type="SUPFAM" id="SSF111331">
    <property type="entry name" value="NAD kinase/diacylglycerol kinase-like"/>
    <property type="match status" value="1"/>
</dbReference>
<dbReference type="Pfam" id="PF00781">
    <property type="entry name" value="DAGK_cat"/>
    <property type="match status" value="1"/>
</dbReference>
<dbReference type="InterPro" id="IPR017438">
    <property type="entry name" value="ATP-NAD_kinase_N"/>
</dbReference>
<dbReference type="Proteomes" id="UP001054811">
    <property type="component" value="Chromosome"/>
</dbReference>